<dbReference type="Proteomes" id="UP000199494">
    <property type="component" value="Unassembled WGS sequence"/>
</dbReference>
<dbReference type="InterPro" id="IPR011990">
    <property type="entry name" value="TPR-like_helical_dom_sf"/>
</dbReference>
<dbReference type="InterPro" id="IPR036388">
    <property type="entry name" value="WH-like_DNA-bd_sf"/>
</dbReference>
<keyword evidence="3" id="KW-1185">Reference proteome</keyword>
<accession>A0A1G6VKS8</accession>
<evidence type="ECO:0000313" key="2">
    <source>
        <dbReference type="EMBL" id="SDD54212.1"/>
    </source>
</evidence>
<gene>
    <name evidence="2" type="ORF">SAMN05421630_109311</name>
</gene>
<dbReference type="RefSeq" id="WP_143021417.1">
    <property type="nucleotide sequence ID" value="NZ_FMZE01000009.1"/>
</dbReference>
<dbReference type="InterPro" id="IPR027417">
    <property type="entry name" value="P-loop_NTPase"/>
</dbReference>
<organism evidence="2 3">
    <name type="scientific">Prauserella marina</name>
    <dbReference type="NCBI Taxonomy" id="530584"/>
    <lineage>
        <taxon>Bacteria</taxon>
        <taxon>Bacillati</taxon>
        <taxon>Actinomycetota</taxon>
        <taxon>Actinomycetes</taxon>
        <taxon>Pseudonocardiales</taxon>
        <taxon>Pseudonocardiaceae</taxon>
        <taxon>Prauserella</taxon>
    </lineage>
</organism>
<name>A0A1G6VKS8_9PSEU</name>
<dbReference type="PROSITE" id="PS50005">
    <property type="entry name" value="TPR"/>
    <property type="match status" value="1"/>
</dbReference>
<dbReference type="Gene3D" id="3.40.50.300">
    <property type="entry name" value="P-loop containing nucleotide triphosphate hydrolases"/>
    <property type="match status" value="1"/>
</dbReference>
<dbReference type="SUPFAM" id="SSF52540">
    <property type="entry name" value="P-loop containing nucleoside triphosphate hydrolases"/>
    <property type="match status" value="1"/>
</dbReference>
<dbReference type="InterPro" id="IPR019734">
    <property type="entry name" value="TPR_rpt"/>
</dbReference>
<dbReference type="Pfam" id="PF13374">
    <property type="entry name" value="TPR_10"/>
    <property type="match status" value="1"/>
</dbReference>
<protein>
    <submittedName>
        <fullName evidence="2">Predicted ATPase</fullName>
    </submittedName>
</protein>
<evidence type="ECO:0000313" key="3">
    <source>
        <dbReference type="Proteomes" id="UP000199494"/>
    </source>
</evidence>
<reference evidence="2 3" key="1">
    <citation type="submission" date="2016-10" db="EMBL/GenBank/DDBJ databases">
        <authorList>
            <person name="de Groot N.N."/>
        </authorList>
    </citation>
    <scope>NUCLEOTIDE SEQUENCE [LARGE SCALE GENOMIC DNA]</scope>
    <source>
        <strain evidence="2 3">CGMCC 4.5506</strain>
    </source>
</reference>
<dbReference type="GO" id="GO:0043531">
    <property type="term" value="F:ADP binding"/>
    <property type="evidence" value="ECO:0007669"/>
    <property type="project" value="InterPro"/>
</dbReference>
<sequence length="639" mass="69843">RNAEHHTATTIANIVGMAGVGKTRLAVRLAHQLLAAGKYGDQQLYVDLHGHAPQPPADPNTVLASFLHLLDVPGDQIPQDLDSRAALYRDRLHGKNALVLLDNAATAEQVLPLLPAGATHLVLVTSRRTLALDGTHTLPLDVLSPTDAKALLVQIVGPQRVNAEPTGARDVVELCGRLPLAVALVAHRLQARPAWRFEDLALRLHEASDRMSELAAGTRRVRAAFDLSYQALTTEAQTVFRLLGLHPGEDFTAASTAALAGHTPTHTRRVLDHLVDEHLVMVTNGDRYRLHDLLRDYARDLIKTEDTDHRTTALSRLLCWLSHSAVAARRWLLPEDPIGLPVWDAEPPYLPEFSDKDKALHWLDAESPTLANAVDAAIEHELPDAAWRLAIALQAHFRLTSDRSMWLEIGKKGLAAARAAGDSRGEGWALNDLGVAHAETGDLDTAAEFFAASVAIRTELGEQQTLCRAVGNLAFAHVLRDDYPKAISEFEKARRIAQEVGDVFFEAGLVNNLGEAYLRAGRYDEAIDQFRQGITMSDKEGQLRNRGLTRHGLGSALTQLDRHSEAVVPLREALELHRQAKSRADEGLVLRTLGIAFDGLGDTARAVQCWEQALELLDQLGHTFAADVRKLLADSVAST</sequence>
<evidence type="ECO:0000256" key="1">
    <source>
        <dbReference type="PROSITE-ProRule" id="PRU00339"/>
    </source>
</evidence>
<dbReference type="PANTHER" id="PTHR47691:SF3">
    <property type="entry name" value="HTH-TYPE TRANSCRIPTIONAL REGULATOR RV0890C-RELATED"/>
    <property type="match status" value="1"/>
</dbReference>
<dbReference type="AlphaFoldDB" id="A0A1G6VKS8"/>
<dbReference type="Gene3D" id="1.25.40.10">
    <property type="entry name" value="Tetratricopeptide repeat domain"/>
    <property type="match status" value="1"/>
</dbReference>
<dbReference type="SMART" id="SM00028">
    <property type="entry name" value="TPR"/>
    <property type="match status" value="5"/>
</dbReference>
<dbReference type="SUPFAM" id="SSF48452">
    <property type="entry name" value="TPR-like"/>
    <property type="match status" value="1"/>
</dbReference>
<dbReference type="PANTHER" id="PTHR47691">
    <property type="entry name" value="REGULATOR-RELATED"/>
    <property type="match status" value="1"/>
</dbReference>
<dbReference type="STRING" id="530584.SAMN05421630_109311"/>
<dbReference type="Gene3D" id="1.10.10.10">
    <property type="entry name" value="Winged helix-like DNA-binding domain superfamily/Winged helix DNA-binding domain"/>
    <property type="match status" value="1"/>
</dbReference>
<proteinExistence type="predicted"/>
<keyword evidence="1" id="KW-0802">TPR repeat</keyword>
<feature type="repeat" description="TPR" evidence="1">
    <location>
        <begin position="507"/>
        <end position="540"/>
    </location>
</feature>
<dbReference type="Pfam" id="PF13424">
    <property type="entry name" value="TPR_12"/>
    <property type="match status" value="2"/>
</dbReference>
<feature type="non-terminal residue" evidence="2">
    <location>
        <position position="1"/>
    </location>
</feature>
<dbReference type="EMBL" id="FMZE01000009">
    <property type="protein sequence ID" value="SDD54212.1"/>
    <property type="molecule type" value="Genomic_DNA"/>
</dbReference>
<dbReference type="PRINTS" id="PR00364">
    <property type="entry name" value="DISEASERSIST"/>
</dbReference>